<keyword evidence="1" id="KW-1133">Transmembrane helix</keyword>
<keyword evidence="3" id="KW-1185">Reference proteome</keyword>
<evidence type="ECO:0000256" key="1">
    <source>
        <dbReference type="SAM" id="Phobius"/>
    </source>
</evidence>
<reference evidence="2 3" key="2">
    <citation type="submission" date="2020-05" db="EMBL/GenBank/DDBJ databases">
        <authorList>
            <person name="Khan S.A."/>
            <person name="Jeon C.O."/>
            <person name="Chun B.H."/>
        </authorList>
    </citation>
    <scope>NUCLEOTIDE SEQUENCE [LARGE SCALE GENOMIC DNA]</scope>
    <source>
        <strain evidence="2 3">H242</strain>
    </source>
</reference>
<keyword evidence="1" id="KW-0812">Transmembrane</keyword>
<gene>
    <name evidence="2" type="ORF">HK414_19580</name>
</gene>
<evidence type="ECO:0000313" key="3">
    <source>
        <dbReference type="Proteomes" id="UP000500826"/>
    </source>
</evidence>
<proteinExistence type="predicted"/>
<keyword evidence="1" id="KW-0472">Membrane</keyword>
<name>A0ABX6P4H1_9BURK</name>
<evidence type="ECO:0008006" key="4">
    <source>
        <dbReference type="Google" id="ProtNLM"/>
    </source>
</evidence>
<feature type="transmembrane region" description="Helical" evidence="1">
    <location>
        <begin position="108"/>
        <end position="126"/>
    </location>
</feature>
<dbReference type="InterPro" id="IPR046730">
    <property type="entry name" value="DUF6622"/>
</dbReference>
<evidence type="ECO:0000313" key="2">
    <source>
        <dbReference type="EMBL" id="QJW84963.1"/>
    </source>
</evidence>
<feature type="transmembrane region" description="Helical" evidence="1">
    <location>
        <begin position="46"/>
        <end position="65"/>
    </location>
</feature>
<feature type="transmembrane region" description="Helical" evidence="1">
    <location>
        <begin position="146"/>
        <end position="166"/>
    </location>
</feature>
<dbReference type="Pfam" id="PF20327">
    <property type="entry name" value="DUF6622"/>
    <property type="match status" value="1"/>
</dbReference>
<feature type="transmembrane region" description="Helical" evidence="1">
    <location>
        <begin position="12"/>
        <end position="34"/>
    </location>
</feature>
<dbReference type="Proteomes" id="UP000500826">
    <property type="component" value="Chromosome"/>
</dbReference>
<protein>
    <recommendedName>
        <fullName evidence="4">Transmembrane protein</fullName>
    </recommendedName>
</protein>
<organism evidence="2 3">
    <name type="scientific">Ramlibacter terrae</name>
    <dbReference type="NCBI Taxonomy" id="2732511"/>
    <lineage>
        <taxon>Bacteria</taxon>
        <taxon>Pseudomonadati</taxon>
        <taxon>Pseudomonadota</taxon>
        <taxon>Betaproteobacteria</taxon>
        <taxon>Burkholderiales</taxon>
        <taxon>Comamonadaceae</taxon>
        <taxon>Ramlibacter</taxon>
    </lineage>
</organism>
<sequence length="180" mass="19304">MLLELLLERPQAATRILAGTPSRVWLLLAGFTALGLTQLRDRRASLLRVSLMPLGMTAFSLWGTVSALNGSPLLGQAPAAWLAAAALFALVLARGATPARYDPVQRTYALPGSAVPLLLILAIFLLKYGVGVELRLAPERLHEAGFMLAVTSLYGAISGIFPGRAARLWRLSFLQPRSTS</sequence>
<feature type="transmembrane region" description="Helical" evidence="1">
    <location>
        <begin position="77"/>
        <end position="96"/>
    </location>
</feature>
<accession>A0ABX6P4H1</accession>
<reference evidence="2 3" key="1">
    <citation type="submission" date="2020-05" db="EMBL/GenBank/DDBJ databases">
        <title>Ramlibacter rhizophilus sp. nov., isolated from rhizosphere soil of national flower Mugunghwa from South Korea.</title>
        <authorList>
            <person name="Zheng-Fei Y."/>
            <person name="Huan T."/>
        </authorList>
    </citation>
    <scope>NUCLEOTIDE SEQUENCE [LARGE SCALE GENOMIC DNA]</scope>
    <source>
        <strain evidence="2 3">H242</strain>
    </source>
</reference>
<dbReference type="EMBL" id="CP053418">
    <property type="protein sequence ID" value="QJW84963.1"/>
    <property type="molecule type" value="Genomic_DNA"/>
</dbReference>